<feature type="transmembrane region" description="Helical" evidence="1">
    <location>
        <begin position="792"/>
        <end position="813"/>
    </location>
</feature>
<accession>A0A9W4RS51</accession>
<dbReference type="PANTHER" id="PTHR10622:SF10">
    <property type="entry name" value="HET DOMAIN-CONTAINING PROTEIN"/>
    <property type="match status" value="1"/>
</dbReference>
<feature type="domain" description="Heterokaryon incompatibility" evidence="2">
    <location>
        <begin position="56"/>
        <end position="147"/>
    </location>
</feature>
<evidence type="ECO:0000259" key="2">
    <source>
        <dbReference type="Pfam" id="PF06985"/>
    </source>
</evidence>
<evidence type="ECO:0000313" key="3">
    <source>
        <dbReference type="EMBL" id="CAI0646301.1"/>
    </source>
</evidence>
<gene>
    <name evidence="3" type="ORF">CGXH109_LOCUS53775</name>
</gene>
<keyword evidence="1" id="KW-0812">Transmembrane</keyword>
<dbReference type="Proteomes" id="UP001152533">
    <property type="component" value="Unassembled WGS sequence"/>
</dbReference>
<reference evidence="3" key="1">
    <citation type="submission" date="2022-08" db="EMBL/GenBank/DDBJ databases">
        <authorList>
            <person name="Giroux E."/>
            <person name="Giroux E."/>
        </authorList>
    </citation>
    <scope>NUCLEOTIDE SEQUENCE</scope>
    <source>
        <strain evidence="3">H1091258</strain>
    </source>
</reference>
<dbReference type="AlphaFoldDB" id="A0A9W4RS51"/>
<feature type="transmembrane region" description="Helical" evidence="1">
    <location>
        <begin position="764"/>
        <end position="786"/>
    </location>
</feature>
<dbReference type="InterPro" id="IPR010730">
    <property type="entry name" value="HET"/>
</dbReference>
<keyword evidence="1" id="KW-1133">Transmembrane helix</keyword>
<organism evidence="3 4">
    <name type="scientific">Colletotrichum noveboracense</name>
    <dbReference type="NCBI Taxonomy" id="2664923"/>
    <lineage>
        <taxon>Eukaryota</taxon>
        <taxon>Fungi</taxon>
        <taxon>Dikarya</taxon>
        <taxon>Ascomycota</taxon>
        <taxon>Pezizomycotina</taxon>
        <taxon>Sordariomycetes</taxon>
        <taxon>Hypocreomycetidae</taxon>
        <taxon>Glomerellales</taxon>
        <taxon>Glomerellaceae</taxon>
        <taxon>Colletotrichum</taxon>
        <taxon>Colletotrichum gloeosporioides species complex</taxon>
    </lineage>
</organism>
<keyword evidence="1" id="KW-0472">Membrane</keyword>
<evidence type="ECO:0000256" key="1">
    <source>
        <dbReference type="SAM" id="Phobius"/>
    </source>
</evidence>
<dbReference type="Pfam" id="PF06985">
    <property type="entry name" value="HET"/>
    <property type="match status" value="1"/>
</dbReference>
<proteinExistence type="predicted"/>
<keyword evidence="4" id="KW-1185">Reference proteome</keyword>
<comment type="caution">
    <text evidence="3">The sequence shown here is derived from an EMBL/GenBank/DDBJ whole genome shotgun (WGS) entry which is preliminary data.</text>
</comment>
<evidence type="ECO:0000313" key="4">
    <source>
        <dbReference type="Proteomes" id="UP001152533"/>
    </source>
</evidence>
<name>A0A9W4RS51_9PEZI</name>
<dbReference type="EMBL" id="CAMGZC010000318">
    <property type="protein sequence ID" value="CAI0646301.1"/>
    <property type="molecule type" value="Genomic_DNA"/>
</dbReference>
<dbReference type="PANTHER" id="PTHR10622">
    <property type="entry name" value="HET DOMAIN-CONTAINING PROTEIN"/>
    <property type="match status" value="1"/>
</dbReference>
<protein>
    <recommendedName>
        <fullName evidence="2">Heterokaryon incompatibility domain-containing protein</fullName>
    </recommendedName>
</protein>
<sequence length="983" mass="111832">MRRHPIGPHVQDEFSHRASVRNSTYAKIHACLIMIFLRTDTVELTKHISEYDPPLYAVLSHTWGPEEVMYEDLVGDRSKAVAKAGFTKIREACRIAFEEYHLEYLWTDTCCTDRKNEAELNVSINSSFRRFRSAALCIAYLSDFDYDPSSAHPKVDNSQLPYQLLRQSRWFTRSWTIQELIAPVRLLFYSRQWELFQERSQLVQLLYHITGIDPYALVGGDPAKIPVARRMYGAASRNATRLEDLAYSLHGLFDVEVAPNYGEGDTNAFIRLQEAILEKAKDPTIFAWRDDWSEEYFTWEKCEELIHSGRLRDYLAKSPAYFSHVGHSFPASMTRNDDGYPGTDIEDLNSDDDDWETSSVASFESSTTLVGSSASGPVRSGLNKAIAFLLENEALSTLFEAAIQKSSIGADRLRRNLARLLRQLGKDLAVEATTKDESLSAVFLRQYRMPIASAITMRASEKYLKPVLLDPSESQALHLKDTIPSDTVLEGGRQDGAEIEAKYEVVDEERDEEDEPDDIAPAEKEEAADLDFESISAFILNSSAFASLTRNLSDFVDPSFRSQASKLVARVLEGKDTDDRYWSNMRSRMMTTLTELEESRPQSIFLDVEGTQGIMDKVQIWLESTTGETWNWWPLRPPKYTSSLSEARLGWRCFEKFCRNGFAYRGLEVPTTAQKDYYYTPRPALREPPVSPEEFSHIYQFTTKSGYAGSSWTLPFYSCVESLSYDTVGCIPQRYYNLDEKSNRKEDFWGLYIQERRSALMTSFYIVLCLSPFIIFCILYLLGIIQGDVQNATTPLALALTLLGLFLGSIIKAKHRKILTPDPKMRFLNAIKTIALLGAFVIDTTVSASPIQANVTLHDAVSKTYTSIKGIAIPPDTKLLPPTTDVERGRYLYLVRLKDDLPDEVLKSHHLLLKYMNNPWDGGRYNTSRYRLQPWPSYDGVFDGKALRAIGAREEVYFISPKDPSQFGKVQDDVKKYGHGYQS</sequence>